<organism evidence="1">
    <name type="scientific">Magallana gigas</name>
    <name type="common">Pacific oyster</name>
    <name type="synonym">Crassostrea gigas</name>
    <dbReference type="NCBI Taxonomy" id="29159"/>
    <lineage>
        <taxon>Eukaryota</taxon>
        <taxon>Metazoa</taxon>
        <taxon>Spiralia</taxon>
        <taxon>Lophotrochozoa</taxon>
        <taxon>Mollusca</taxon>
        <taxon>Bivalvia</taxon>
        <taxon>Autobranchia</taxon>
        <taxon>Pteriomorphia</taxon>
        <taxon>Ostreida</taxon>
        <taxon>Ostreoidea</taxon>
        <taxon>Ostreidae</taxon>
        <taxon>Magallana</taxon>
    </lineage>
</organism>
<protein>
    <recommendedName>
        <fullName evidence="2">SGNH hydrolase-type esterase domain-containing protein</fullName>
    </recommendedName>
</protein>
<reference evidence="1" key="1">
    <citation type="journal article" date="2012" name="Nature">
        <title>The oyster genome reveals stress adaptation and complexity of shell formation.</title>
        <authorList>
            <person name="Zhang G."/>
            <person name="Fang X."/>
            <person name="Guo X."/>
            <person name="Li L."/>
            <person name="Luo R."/>
            <person name="Xu F."/>
            <person name="Yang P."/>
            <person name="Zhang L."/>
            <person name="Wang X."/>
            <person name="Qi H."/>
            <person name="Xiong Z."/>
            <person name="Que H."/>
            <person name="Xie Y."/>
            <person name="Holland P.W."/>
            <person name="Paps J."/>
            <person name="Zhu Y."/>
            <person name="Wu F."/>
            <person name="Chen Y."/>
            <person name="Wang J."/>
            <person name="Peng C."/>
            <person name="Meng J."/>
            <person name="Yang L."/>
            <person name="Liu J."/>
            <person name="Wen B."/>
            <person name="Zhang N."/>
            <person name="Huang Z."/>
            <person name="Zhu Q."/>
            <person name="Feng Y."/>
            <person name="Mount A."/>
            <person name="Hedgecock D."/>
            <person name="Xu Z."/>
            <person name="Liu Y."/>
            <person name="Domazet-Loso T."/>
            <person name="Du Y."/>
            <person name="Sun X."/>
            <person name="Zhang S."/>
            <person name="Liu B."/>
            <person name="Cheng P."/>
            <person name="Jiang X."/>
            <person name="Li J."/>
            <person name="Fan D."/>
            <person name="Wang W."/>
            <person name="Fu W."/>
            <person name="Wang T."/>
            <person name="Wang B."/>
            <person name="Zhang J."/>
            <person name="Peng Z."/>
            <person name="Li Y."/>
            <person name="Li N."/>
            <person name="Wang J."/>
            <person name="Chen M."/>
            <person name="He Y."/>
            <person name="Tan F."/>
            <person name="Song X."/>
            <person name="Zheng Q."/>
            <person name="Huang R."/>
            <person name="Yang H."/>
            <person name="Du X."/>
            <person name="Chen L."/>
            <person name="Yang M."/>
            <person name="Gaffney P.M."/>
            <person name="Wang S."/>
            <person name="Luo L."/>
            <person name="She Z."/>
            <person name="Ming Y."/>
            <person name="Huang W."/>
            <person name="Zhang S."/>
            <person name="Huang B."/>
            <person name="Zhang Y."/>
            <person name="Qu T."/>
            <person name="Ni P."/>
            <person name="Miao G."/>
            <person name="Wang J."/>
            <person name="Wang Q."/>
            <person name="Steinberg C.E."/>
            <person name="Wang H."/>
            <person name="Li N."/>
            <person name="Qian L."/>
            <person name="Zhang G."/>
            <person name="Li Y."/>
            <person name="Yang H."/>
            <person name="Liu X."/>
            <person name="Wang J."/>
            <person name="Yin Y."/>
            <person name="Wang J."/>
        </authorList>
    </citation>
    <scope>NUCLEOTIDE SEQUENCE [LARGE SCALE GENOMIC DNA]</scope>
    <source>
        <strain evidence="1">05x7-T-G4-1.051#20</strain>
    </source>
</reference>
<dbReference type="SUPFAM" id="SSF52266">
    <property type="entry name" value="SGNH hydrolase"/>
    <property type="match status" value="1"/>
</dbReference>
<dbReference type="AlphaFoldDB" id="K1PR21"/>
<sequence length="288" mass="32681">MPGGKPKANKDKGATCSGAGSRTRKRRAERQLNFQQPTFSAIQVKQVPSTAVEEHQQAATSTGIENPTTSASTWQVWCVGSSIIKHAFLAAMLRTGEINLGLERLGIKIWWQGYAGLKFTDLKKKVMYLTRLEEAPDFLVIHCRGNDLGDPDWPLAELIEHMSKSITSLDELLPKTKLVWSQILPRKSYRYSSDLEAMKRNRKRFNRATACQIQELRGGRYIKHPDIMRNINQFLGNDNVHLNPLGNIKFLCDIQGALNISEKGFEQYFQTNTNKGLFHILTMQFNTK</sequence>
<evidence type="ECO:0000313" key="1">
    <source>
        <dbReference type="EMBL" id="EKC26727.1"/>
    </source>
</evidence>
<dbReference type="HOGENOM" id="CLU_967242_0_0_1"/>
<dbReference type="Gene3D" id="3.40.50.1110">
    <property type="entry name" value="SGNH hydrolase"/>
    <property type="match status" value="1"/>
</dbReference>
<name>K1PR21_MAGGI</name>
<dbReference type="InParanoid" id="K1PR21"/>
<accession>K1PR21</accession>
<gene>
    <name evidence="1" type="ORF">CGI_10028264</name>
</gene>
<dbReference type="InterPro" id="IPR036514">
    <property type="entry name" value="SGNH_hydro_sf"/>
</dbReference>
<evidence type="ECO:0008006" key="2">
    <source>
        <dbReference type="Google" id="ProtNLM"/>
    </source>
</evidence>
<dbReference type="CDD" id="cd00229">
    <property type="entry name" value="SGNH_hydrolase"/>
    <property type="match status" value="1"/>
</dbReference>
<dbReference type="EMBL" id="JH816901">
    <property type="protein sequence ID" value="EKC26727.1"/>
    <property type="molecule type" value="Genomic_DNA"/>
</dbReference>
<proteinExistence type="predicted"/>